<comment type="caution">
    <text evidence="1">The sequence shown here is derived from an EMBL/GenBank/DDBJ whole genome shotgun (WGS) entry which is preliminary data.</text>
</comment>
<organism evidence="1 2">
    <name type="scientific">Acinetobacter soli NIPH 2899</name>
    <dbReference type="NCBI Taxonomy" id="1217677"/>
    <lineage>
        <taxon>Bacteria</taxon>
        <taxon>Pseudomonadati</taxon>
        <taxon>Pseudomonadota</taxon>
        <taxon>Gammaproteobacteria</taxon>
        <taxon>Moraxellales</taxon>
        <taxon>Moraxellaceae</taxon>
        <taxon>Acinetobacter</taxon>
    </lineage>
</organism>
<reference evidence="1 2" key="1">
    <citation type="submission" date="2013-02" db="EMBL/GenBank/DDBJ databases">
        <title>The Genome Sequence of Acinetobacter soli NIPH 2899.</title>
        <authorList>
            <consortium name="The Broad Institute Genome Sequencing Platform"/>
            <consortium name="The Broad Institute Genome Sequencing Center for Infectious Disease"/>
            <person name="Cerqueira G."/>
            <person name="Feldgarden M."/>
            <person name="Courvalin P."/>
            <person name="Perichon B."/>
            <person name="Grillot-Courvalin C."/>
            <person name="Clermont D."/>
            <person name="Rocha E."/>
            <person name="Yoon E.-J."/>
            <person name="Nemec A."/>
            <person name="Walker B."/>
            <person name="Young S.K."/>
            <person name="Zeng Q."/>
            <person name="Gargeya S."/>
            <person name="Fitzgerald M."/>
            <person name="Haas B."/>
            <person name="Abouelleil A."/>
            <person name="Alvarado L."/>
            <person name="Arachchi H.M."/>
            <person name="Berlin A.M."/>
            <person name="Chapman S.B."/>
            <person name="Dewar J."/>
            <person name="Goldberg J."/>
            <person name="Griggs A."/>
            <person name="Gujja S."/>
            <person name="Hansen M."/>
            <person name="Howarth C."/>
            <person name="Imamovic A."/>
            <person name="Larimer J."/>
            <person name="McCowan C."/>
            <person name="Murphy C."/>
            <person name="Neiman D."/>
            <person name="Pearson M."/>
            <person name="Priest M."/>
            <person name="Roberts A."/>
            <person name="Saif S."/>
            <person name="Shea T."/>
            <person name="Sisk P."/>
            <person name="Sykes S."/>
            <person name="Wortman J."/>
            <person name="Nusbaum C."/>
            <person name="Birren B."/>
        </authorList>
    </citation>
    <scope>NUCLEOTIDE SEQUENCE [LARGE SCALE GENOMIC DNA]</scope>
    <source>
        <strain evidence="1 2">NIPH 2899</strain>
    </source>
</reference>
<keyword evidence="2" id="KW-1185">Reference proteome</keyword>
<sequence length="34" mass="3891">MGKNIVAVKNKAIRPLALNAGCQFKQEMFIHYQK</sequence>
<proteinExistence type="predicted"/>
<dbReference type="Proteomes" id="UP000018433">
    <property type="component" value="Unassembled WGS sequence"/>
</dbReference>
<gene>
    <name evidence="1" type="ORF">F950_00882</name>
</gene>
<accession>A0ABP2U9Z8</accession>
<name>A0ABP2U9Z8_9GAMM</name>
<evidence type="ECO:0000313" key="1">
    <source>
        <dbReference type="EMBL" id="ENV61604.1"/>
    </source>
</evidence>
<evidence type="ECO:0000313" key="2">
    <source>
        <dbReference type="Proteomes" id="UP000018433"/>
    </source>
</evidence>
<protein>
    <submittedName>
        <fullName evidence="1">Uncharacterized protein</fullName>
    </submittedName>
</protein>
<dbReference type="EMBL" id="APPV01000006">
    <property type="protein sequence ID" value="ENV61604.1"/>
    <property type="molecule type" value="Genomic_DNA"/>
</dbReference>